<gene>
    <name evidence="1" type="ORF">PHYPA_023980</name>
</gene>
<accession>A0A2K1IY08</accession>
<evidence type="ECO:0000313" key="3">
    <source>
        <dbReference type="Proteomes" id="UP000006727"/>
    </source>
</evidence>
<dbReference type="AlphaFoldDB" id="A0A2K1IY08"/>
<dbReference type="Proteomes" id="UP000006727">
    <property type="component" value="Chromosome 19"/>
</dbReference>
<keyword evidence="3" id="KW-1185">Reference proteome</keyword>
<name>A0A2K1IY08_PHYPA</name>
<dbReference type="EnsemblPlants" id="Pp3c19_10730V3.1">
    <property type="protein sequence ID" value="PAC:32938708.CDS.1"/>
    <property type="gene ID" value="Pp3c19_10730"/>
</dbReference>
<sequence>MNIAQFSSRNRPKVSARWKRLVSSSATLLSTMALHTRRSSNWRCSGTITGRVRSQIGYFTHSTETKWCDQCWRICALLERVPYKGSC</sequence>
<dbReference type="InParanoid" id="A0A2K1IY08"/>
<dbReference type="EMBL" id="ABEU02000019">
    <property type="protein sequence ID" value="PNR34163.1"/>
    <property type="molecule type" value="Genomic_DNA"/>
</dbReference>
<organism evidence="1">
    <name type="scientific">Physcomitrium patens</name>
    <name type="common">Spreading-leaved earth moss</name>
    <name type="synonym">Physcomitrella patens</name>
    <dbReference type="NCBI Taxonomy" id="3218"/>
    <lineage>
        <taxon>Eukaryota</taxon>
        <taxon>Viridiplantae</taxon>
        <taxon>Streptophyta</taxon>
        <taxon>Embryophyta</taxon>
        <taxon>Bryophyta</taxon>
        <taxon>Bryophytina</taxon>
        <taxon>Bryopsida</taxon>
        <taxon>Funariidae</taxon>
        <taxon>Funariales</taxon>
        <taxon>Funariaceae</taxon>
        <taxon>Physcomitrium</taxon>
    </lineage>
</organism>
<reference evidence="1 3" key="1">
    <citation type="journal article" date="2008" name="Science">
        <title>The Physcomitrella genome reveals evolutionary insights into the conquest of land by plants.</title>
        <authorList>
            <person name="Rensing S."/>
            <person name="Lang D."/>
            <person name="Zimmer A."/>
            <person name="Terry A."/>
            <person name="Salamov A."/>
            <person name="Shapiro H."/>
            <person name="Nishiyama T."/>
            <person name="Perroud P.-F."/>
            <person name="Lindquist E."/>
            <person name="Kamisugi Y."/>
            <person name="Tanahashi T."/>
            <person name="Sakakibara K."/>
            <person name="Fujita T."/>
            <person name="Oishi K."/>
            <person name="Shin-I T."/>
            <person name="Kuroki Y."/>
            <person name="Toyoda A."/>
            <person name="Suzuki Y."/>
            <person name="Hashimoto A."/>
            <person name="Yamaguchi K."/>
            <person name="Sugano A."/>
            <person name="Kohara Y."/>
            <person name="Fujiyama A."/>
            <person name="Anterola A."/>
            <person name="Aoki S."/>
            <person name="Ashton N."/>
            <person name="Barbazuk W.B."/>
            <person name="Barker E."/>
            <person name="Bennetzen J."/>
            <person name="Bezanilla M."/>
            <person name="Blankenship R."/>
            <person name="Cho S.H."/>
            <person name="Dutcher S."/>
            <person name="Estelle M."/>
            <person name="Fawcett J.A."/>
            <person name="Gundlach H."/>
            <person name="Hanada K."/>
            <person name="Heyl A."/>
            <person name="Hicks K.A."/>
            <person name="Hugh J."/>
            <person name="Lohr M."/>
            <person name="Mayer K."/>
            <person name="Melkozernov A."/>
            <person name="Murata T."/>
            <person name="Nelson D."/>
            <person name="Pils B."/>
            <person name="Prigge M."/>
            <person name="Reiss B."/>
            <person name="Renner T."/>
            <person name="Rombauts S."/>
            <person name="Rushton P."/>
            <person name="Sanderfoot A."/>
            <person name="Schween G."/>
            <person name="Shiu S.-H."/>
            <person name="Stueber K."/>
            <person name="Theodoulou F.L."/>
            <person name="Tu H."/>
            <person name="Van de Peer Y."/>
            <person name="Verrier P.J."/>
            <person name="Waters E."/>
            <person name="Wood A."/>
            <person name="Yang L."/>
            <person name="Cove D."/>
            <person name="Cuming A."/>
            <person name="Hasebe M."/>
            <person name="Lucas S."/>
            <person name="Mishler D.B."/>
            <person name="Reski R."/>
            <person name="Grigoriev I."/>
            <person name="Quatrano R.S."/>
            <person name="Boore J.L."/>
        </authorList>
    </citation>
    <scope>NUCLEOTIDE SEQUENCE [LARGE SCALE GENOMIC DNA]</scope>
    <source>
        <strain evidence="2 3">cv. Gransden 2004</strain>
    </source>
</reference>
<reference evidence="2" key="3">
    <citation type="submission" date="2020-12" db="UniProtKB">
        <authorList>
            <consortium name="EnsemblPlants"/>
        </authorList>
    </citation>
    <scope>IDENTIFICATION</scope>
</reference>
<dbReference type="Gramene" id="Pp3c19_10730V3.2">
    <property type="protein sequence ID" value="PAC:32938709.CDS.1"/>
    <property type="gene ID" value="Pp3c19_10730"/>
</dbReference>
<dbReference type="EnsemblPlants" id="Pp3c19_10730V3.2">
    <property type="protein sequence ID" value="PAC:32938709.CDS.1"/>
    <property type="gene ID" value="Pp3c19_10730"/>
</dbReference>
<evidence type="ECO:0000313" key="2">
    <source>
        <dbReference type="EnsemblPlants" id="PAC:32938708.CDS.1"/>
    </source>
</evidence>
<protein>
    <submittedName>
        <fullName evidence="1 2">Uncharacterized protein</fullName>
    </submittedName>
</protein>
<dbReference type="Gramene" id="Pp3c19_10730V3.1">
    <property type="protein sequence ID" value="PAC:32938708.CDS.1"/>
    <property type="gene ID" value="Pp3c19_10730"/>
</dbReference>
<reference evidence="1 3" key="2">
    <citation type="journal article" date="2018" name="Plant J.">
        <title>The Physcomitrella patens chromosome-scale assembly reveals moss genome structure and evolution.</title>
        <authorList>
            <person name="Lang D."/>
            <person name="Ullrich K.K."/>
            <person name="Murat F."/>
            <person name="Fuchs J."/>
            <person name="Jenkins J."/>
            <person name="Haas F.B."/>
            <person name="Piednoel M."/>
            <person name="Gundlach H."/>
            <person name="Van Bel M."/>
            <person name="Meyberg R."/>
            <person name="Vives C."/>
            <person name="Morata J."/>
            <person name="Symeonidi A."/>
            <person name="Hiss M."/>
            <person name="Muchero W."/>
            <person name="Kamisugi Y."/>
            <person name="Saleh O."/>
            <person name="Blanc G."/>
            <person name="Decker E.L."/>
            <person name="van Gessel N."/>
            <person name="Grimwood J."/>
            <person name="Hayes R.D."/>
            <person name="Graham S.W."/>
            <person name="Gunter L.E."/>
            <person name="McDaniel S.F."/>
            <person name="Hoernstein S.N.W."/>
            <person name="Larsson A."/>
            <person name="Li F.W."/>
            <person name="Perroud P.F."/>
            <person name="Phillips J."/>
            <person name="Ranjan P."/>
            <person name="Rokshar D.S."/>
            <person name="Rothfels C.J."/>
            <person name="Schneider L."/>
            <person name="Shu S."/>
            <person name="Stevenson D.W."/>
            <person name="Thummler F."/>
            <person name="Tillich M."/>
            <person name="Villarreal Aguilar J.C."/>
            <person name="Widiez T."/>
            <person name="Wong G.K."/>
            <person name="Wymore A."/>
            <person name="Zhang Y."/>
            <person name="Zimmer A.D."/>
            <person name="Quatrano R.S."/>
            <person name="Mayer K.F.X."/>
            <person name="Goodstein D."/>
            <person name="Casacuberta J.M."/>
            <person name="Vandepoele K."/>
            <person name="Reski R."/>
            <person name="Cuming A.C."/>
            <person name="Tuskan G.A."/>
            <person name="Maumus F."/>
            <person name="Salse J."/>
            <person name="Schmutz J."/>
            <person name="Rensing S.A."/>
        </authorList>
    </citation>
    <scope>NUCLEOTIDE SEQUENCE [LARGE SCALE GENOMIC DNA]</scope>
    <source>
        <strain evidence="2 3">cv. Gransden 2004</strain>
    </source>
</reference>
<proteinExistence type="predicted"/>
<evidence type="ECO:0000313" key="1">
    <source>
        <dbReference type="EMBL" id="PNR34163.1"/>
    </source>
</evidence>